<feature type="domain" description="Gelsolin-like" evidence="1">
    <location>
        <begin position="178"/>
        <end position="239"/>
    </location>
</feature>
<name>A0A2H1C006_FASHE</name>
<dbReference type="SUPFAM" id="SSF55753">
    <property type="entry name" value="Actin depolymerizing proteins"/>
    <property type="match status" value="3"/>
</dbReference>
<dbReference type="EMBL" id="JXXN02003878">
    <property type="protein sequence ID" value="THD21074.1"/>
    <property type="molecule type" value="Genomic_DNA"/>
</dbReference>
<dbReference type="InterPro" id="IPR029006">
    <property type="entry name" value="ADF-H/Gelsolin-like_dom_sf"/>
</dbReference>
<dbReference type="GO" id="GO:0005737">
    <property type="term" value="C:cytoplasm"/>
    <property type="evidence" value="ECO:0007669"/>
    <property type="project" value="TreeGrafter"/>
</dbReference>
<dbReference type="GO" id="GO:0051015">
    <property type="term" value="F:actin filament binding"/>
    <property type="evidence" value="ECO:0007669"/>
    <property type="project" value="InterPro"/>
</dbReference>
<reference evidence="2" key="1">
    <citation type="submission" date="2019-03" db="EMBL/GenBank/DDBJ databases">
        <title>Improved annotation for the trematode Fasciola hepatica.</title>
        <authorList>
            <person name="Choi Y.-J."/>
            <person name="Martin J."/>
            <person name="Mitreva M."/>
        </authorList>
    </citation>
    <scope>NUCLEOTIDE SEQUENCE [LARGE SCALE GENOMIC DNA]</scope>
</reference>
<feature type="domain" description="Gelsolin-like" evidence="1">
    <location>
        <begin position="58"/>
        <end position="137"/>
    </location>
</feature>
<protein>
    <submittedName>
        <fullName evidence="2">Severin</fullName>
    </submittedName>
</protein>
<evidence type="ECO:0000313" key="2">
    <source>
        <dbReference type="EMBL" id="THD21074.1"/>
    </source>
</evidence>
<evidence type="ECO:0000259" key="1">
    <source>
        <dbReference type="Pfam" id="PF00626"/>
    </source>
</evidence>
<dbReference type="Gene3D" id="3.40.20.10">
    <property type="entry name" value="Severin"/>
    <property type="match status" value="3"/>
</dbReference>
<dbReference type="PANTHER" id="PTHR11977:SF130">
    <property type="entry name" value="SEVERIN"/>
    <property type="match status" value="1"/>
</dbReference>
<evidence type="ECO:0000313" key="3">
    <source>
        <dbReference type="Proteomes" id="UP000230066"/>
    </source>
</evidence>
<dbReference type="InterPro" id="IPR007122">
    <property type="entry name" value="Villin/Gelsolin"/>
</dbReference>
<proteinExistence type="predicted"/>
<accession>A0A2H1C006</accession>
<comment type="caution">
    <text evidence="2">The sequence shown here is derived from an EMBL/GenBank/DDBJ whole genome shotgun (WGS) entry which is preliminary data.</text>
</comment>
<dbReference type="InterPro" id="IPR007123">
    <property type="entry name" value="Gelsolin-like_dom"/>
</dbReference>
<dbReference type="GO" id="GO:0015629">
    <property type="term" value="C:actin cytoskeleton"/>
    <property type="evidence" value="ECO:0007669"/>
    <property type="project" value="TreeGrafter"/>
</dbReference>
<dbReference type="GO" id="GO:0008154">
    <property type="term" value="P:actin polymerization or depolymerization"/>
    <property type="evidence" value="ECO:0007669"/>
    <property type="project" value="TreeGrafter"/>
</dbReference>
<sequence length="373" mass="43374">MSEFFTDELSWKDTNLALFGSDEDKRVKKDAAMTEEAWIPVTQVREPQLFVWRIEKFRVTPINPNDYGQFFNGDSYIVLNVYERNNKLNYDVHFWIGRSSTQDEYGTAAYKTVELDTLLDGICVQHREVEGYESNLFKSYFPNLRILNGGIESGFRHVTPNQYQPRLLHFRLQDKKLVVMQEVDLSANSLKSDDVFILDLGSSAYQWNGRNSNKEERYAAAKFISELQHERLGKCKGHVLDEDNVEDNDIFLRVLPNVPIKRSLAYLDRTKCVYRLSDNSGDLKFELIATNSAPKKLLHKDDVYFIDTGSQLFIYIGQDCSMVEKQNALSYAHRYLQQTTHPFVPVTVLRDGQHSQELEEVWDPDRSKCYLDD</sequence>
<dbReference type="Proteomes" id="UP000230066">
    <property type="component" value="Unassembled WGS sequence"/>
</dbReference>
<dbReference type="SMART" id="SM00262">
    <property type="entry name" value="GEL"/>
    <property type="match status" value="3"/>
</dbReference>
<keyword evidence="3" id="KW-1185">Reference proteome</keyword>
<organism evidence="2 3">
    <name type="scientific">Fasciola hepatica</name>
    <name type="common">Liver fluke</name>
    <dbReference type="NCBI Taxonomy" id="6192"/>
    <lineage>
        <taxon>Eukaryota</taxon>
        <taxon>Metazoa</taxon>
        <taxon>Spiralia</taxon>
        <taxon>Lophotrochozoa</taxon>
        <taxon>Platyhelminthes</taxon>
        <taxon>Trematoda</taxon>
        <taxon>Digenea</taxon>
        <taxon>Plagiorchiida</taxon>
        <taxon>Echinostomata</taxon>
        <taxon>Echinostomatoidea</taxon>
        <taxon>Fasciolidae</taxon>
        <taxon>Fasciola</taxon>
    </lineage>
</organism>
<dbReference type="PRINTS" id="PR00597">
    <property type="entry name" value="GELSOLIN"/>
</dbReference>
<dbReference type="Pfam" id="PF00626">
    <property type="entry name" value="Gelsolin"/>
    <property type="match status" value="3"/>
</dbReference>
<dbReference type="CDD" id="cd11290">
    <property type="entry name" value="gelsolin_S1_like"/>
    <property type="match status" value="1"/>
</dbReference>
<dbReference type="PANTHER" id="PTHR11977">
    <property type="entry name" value="VILLIN"/>
    <property type="match status" value="1"/>
</dbReference>
<gene>
    <name evidence="2" type="ORF">D915_008120</name>
</gene>
<dbReference type="AlphaFoldDB" id="A0A2H1C006"/>
<feature type="domain" description="Gelsolin-like" evidence="1">
    <location>
        <begin position="296"/>
        <end position="356"/>
    </location>
</feature>